<organism evidence="1 2">
    <name type="scientific">Phytophthora nicotianae CJ01A1</name>
    <dbReference type="NCBI Taxonomy" id="1317063"/>
    <lineage>
        <taxon>Eukaryota</taxon>
        <taxon>Sar</taxon>
        <taxon>Stramenopiles</taxon>
        <taxon>Oomycota</taxon>
        <taxon>Peronosporomycetes</taxon>
        <taxon>Peronosporales</taxon>
        <taxon>Peronosporaceae</taxon>
        <taxon>Phytophthora</taxon>
    </lineage>
</organism>
<protein>
    <submittedName>
        <fullName evidence="1">Uncharacterized protein</fullName>
    </submittedName>
</protein>
<sequence length="114" mass="12306">MSKEHILYVDYHPRVMTAQALLDSLQSTRLTTQPTWQTVLATQPMIVLTQLTIVDLGDDSAKLNDYSSDFAGALSYPTDDSIGMDDGQVYLADDDIKLAGASTNLADVGAHQGS</sequence>
<dbReference type="Proteomes" id="UP000018958">
    <property type="component" value="Unassembled WGS sequence"/>
</dbReference>
<evidence type="ECO:0000313" key="1">
    <source>
        <dbReference type="EMBL" id="ETP02511.1"/>
    </source>
</evidence>
<dbReference type="AlphaFoldDB" id="W2VWF0"/>
<accession>W2VWF0</accession>
<name>W2VWF0_PHYNI</name>
<dbReference type="EMBL" id="ANIX01004066">
    <property type="protein sequence ID" value="ETP02511.1"/>
    <property type="molecule type" value="Genomic_DNA"/>
</dbReference>
<comment type="caution">
    <text evidence="1">The sequence shown here is derived from an EMBL/GenBank/DDBJ whole genome shotgun (WGS) entry which is preliminary data.</text>
</comment>
<proteinExistence type="predicted"/>
<evidence type="ECO:0000313" key="2">
    <source>
        <dbReference type="Proteomes" id="UP000018958"/>
    </source>
</evidence>
<gene>
    <name evidence="1" type="ORF">F441_20437</name>
</gene>
<reference evidence="1 2" key="1">
    <citation type="submission" date="2013-11" db="EMBL/GenBank/DDBJ databases">
        <title>The Genome Sequence of Phytophthora parasitica CJ01A1.</title>
        <authorList>
            <consortium name="The Broad Institute Genomics Platform"/>
            <person name="Russ C."/>
            <person name="Tyler B."/>
            <person name="Panabieres F."/>
            <person name="Shan W."/>
            <person name="Tripathy S."/>
            <person name="Grunwald N."/>
            <person name="Machado M."/>
            <person name="Johnson C.S."/>
            <person name="Walker B."/>
            <person name="Young S.K."/>
            <person name="Zeng Q."/>
            <person name="Gargeya S."/>
            <person name="Fitzgerald M."/>
            <person name="Haas B."/>
            <person name="Abouelleil A."/>
            <person name="Allen A.W."/>
            <person name="Alvarado L."/>
            <person name="Arachchi H.M."/>
            <person name="Berlin A.M."/>
            <person name="Chapman S.B."/>
            <person name="Gainer-Dewar J."/>
            <person name="Goldberg J."/>
            <person name="Griggs A."/>
            <person name="Gujja S."/>
            <person name="Hansen M."/>
            <person name="Howarth C."/>
            <person name="Imamovic A."/>
            <person name="Ireland A."/>
            <person name="Larimer J."/>
            <person name="McCowan C."/>
            <person name="Murphy C."/>
            <person name="Pearson M."/>
            <person name="Poon T.W."/>
            <person name="Priest M."/>
            <person name="Roberts A."/>
            <person name="Saif S."/>
            <person name="Shea T."/>
            <person name="Sisk P."/>
            <person name="Sykes S."/>
            <person name="Wortman J."/>
            <person name="Nusbaum C."/>
            <person name="Birren B."/>
        </authorList>
    </citation>
    <scope>NUCLEOTIDE SEQUENCE [LARGE SCALE GENOMIC DNA]</scope>
    <source>
        <strain evidence="1 2">CJ01A1</strain>
    </source>
</reference>